<dbReference type="AlphaFoldDB" id="A0A6C0EJR5"/>
<sequence length="87" mass="9422">MSGCACSVDDYNYFIIPCLHCKTSYLCAGGCCTVCKISLISCEYCKVTGGMCLCIPWLVCTKCAGLSFCNPNWPCCNSNPPNRQAII</sequence>
<protein>
    <submittedName>
        <fullName evidence="1">Uncharacterized protein</fullName>
    </submittedName>
</protein>
<evidence type="ECO:0000313" key="1">
    <source>
        <dbReference type="EMBL" id="QHT29287.1"/>
    </source>
</evidence>
<dbReference type="EMBL" id="MN738876">
    <property type="protein sequence ID" value="QHT29287.1"/>
    <property type="molecule type" value="Genomic_DNA"/>
</dbReference>
<organism evidence="1">
    <name type="scientific">viral metagenome</name>
    <dbReference type="NCBI Taxonomy" id="1070528"/>
    <lineage>
        <taxon>unclassified sequences</taxon>
        <taxon>metagenomes</taxon>
        <taxon>organismal metagenomes</taxon>
    </lineage>
</organism>
<reference evidence="1" key="1">
    <citation type="journal article" date="2020" name="Nature">
        <title>Giant virus diversity and host interactions through global metagenomics.</title>
        <authorList>
            <person name="Schulz F."/>
            <person name="Roux S."/>
            <person name="Paez-Espino D."/>
            <person name="Jungbluth S."/>
            <person name="Walsh D.A."/>
            <person name="Denef V.J."/>
            <person name="McMahon K.D."/>
            <person name="Konstantinidis K.T."/>
            <person name="Eloe-Fadrosh E.A."/>
            <person name="Kyrpides N.C."/>
            <person name="Woyke T."/>
        </authorList>
    </citation>
    <scope>NUCLEOTIDE SEQUENCE</scope>
    <source>
        <strain evidence="1">GVMAG-M-3300005589-24</strain>
    </source>
</reference>
<name>A0A6C0EJR5_9ZZZZ</name>
<accession>A0A6C0EJR5</accession>
<proteinExistence type="predicted"/>